<feature type="transmembrane region" description="Helical" evidence="2">
    <location>
        <begin position="128"/>
        <end position="148"/>
    </location>
</feature>
<evidence type="ECO:0000313" key="4">
    <source>
        <dbReference type="Proteomes" id="UP001172756"/>
    </source>
</evidence>
<feature type="region of interest" description="Disordered" evidence="1">
    <location>
        <begin position="1"/>
        <end position="40"/>
    </location>
</feature>
<evidence type="ECO:0000256" key="2">
    <source>
        <dbReference type="SAM" id="Phobius"/>
    </source>
</evidence>
<feature type="transmembrane region" description="Helical" evidence="2">
    <location>
        <begin position="101"/>
        <end position="121"/>
    </location>
</feature>
<evidence type="ECO:0000256" key="1">
    <source>
        <dbReference type="SAM" id="MobiDB-lite"/>
    </source>
</evidence>
<gene>
    <name evidence="3" type="ORF">QQ002_04010</name>
</gene>
<sequence>MSEHHSVAPASARAAEPARERPPRLFMPEELPDEQPGIRSMPPAWDAVQLQIDSSPRLPEAVVAEPARTRRAPGAGLLAGAGLGLVAAAVVGLVLVVDTTIGGAVSPLIGAAVGFGVTGVVGAMPARLGLAAGAIAALEYGVAVLWASTLVASAAAGRVADGAVQVTGMEVHALVADWFSQPVAYVFLVIAVLPVLVAQLVSERRRG</sequence>
<proteinExistence type="predicted"/>
<feature type="transmembrane region" description="Helical" evidence="2">
    <location>
        <begin position="75"/>
        <end position="95"/>
    </location>
</feature>
<organism evidence="3 4">
    <name type="scientific">Demequina lignilytica</name>
    <dbReference type="NCBI Taxonomy" id="3051663"/>
    <lineage>
        <taxon>Bacteria</taxon>
        <taxon>Bacillati</taxon>
        <taxon>Actinomycetota</taxon>
        <taxon>Actinomycetes</taxon>
        <taxon>Micrococcales</taxon>
        <taxon>Demequinaceae</taxon>
        <taxon>Demequina</taxon>
    </lineage>
</organism>
<comment type="caution">
    <text evidence="3">The sequence shown here is derived from an EMBL/GenBank/DDBJ whole genome shotgun (WGS) entry which is preliminary data.</text>
</comment>
<feature type="transmembrane region" description="Helical" evidence="2">
    <location>
        <begin position="183"/>
        <end position="201"/>
    </location>
</feature>
<name>A0AB35MG46_9MICO</name>
<dbReference type="EMBL" id="JAUHQB010000002">
    <property type="protein sequence ID" value="MDN4482703.1"/>
    <property type="molecule type" value="Genomic_DNA"/>
</dbReference>
<protein>
    <submittedName>
        <fullName evidence="3">Uncharacterized protein</fullName>
    </submittedName>
</protein>
<keyword evidence="2" id="KW-1133">Transmembrane helix</keyword>
<keyword evidence="2" id="KW-0472">Membrane</keyword>
<dbReference type="AlphaFoldDB" id="A0AB35MG46"/>
<reference evidence="3 4" key="1">
    <citation type="submission" date="2023-06" db="EMBL/GenBank/DDBJ databases">
        <title>SYSU T0a273.</title>
        <authorList>
            <person name="Gao L."/>
            <person name="Fang B.-Z."/>
            <person name="Li W.-J."/>
        </authorList>
    </citation>
    <scope>NUCLEOTIDE SEQUENCE [LARGE SCALE GENOMIC DNA]</scope>
    <source>
        <strain evidence="3 4">SYSU T0a273</strain>
    </source>
</reference>
<dbReference type="Proteomes" id="UP001172756">
    <property type="component" value="Unassembled WGS sequence"/>
</dbReference>
<evidence type="ECO:0000313" key="3">
    <source>
        <dbReference type="EMBL" id="MDN4482703.1"/>
    </source>
</evidence>
<keyword evidence="2" id="KW-0812">Transmembrane</keyword>
<dbReference type="RefSeq" id="WP_301159775.1">
    <property type="nucleotide sequence ID" value="NZ_JAUHQB010000002.1"/>
</dbReference>
<accession>A0AB35MG46</accession>